<evidence type="ECO:0000313" key="2">
    <source>
        <dbReference type="Proteomes" id="UP000710849"/>
    </source>
</evidence>
<accession>A0A9P5M741</accession>
<sequence length="67" mass="7530">MPSPLYNFISSQTTICSVWTWSEDPTLLLGNAAKSQQVSETLAKVLGLRTESFSDFIHMDTIYETDN</sequence>
<dbReference type="RefSeq" id="XP_038733409.1">
    <property type="nucleotide sequence ID" value="XM_038876072.1"/>
</dbReference>
<dbReference type="Proteomes" id="UP000710849">
    <property type="component" value="Unassembled WGS sequence"/>
</dbReference>
<name>A0A9P5M741_9HELO</name>
<proteinExistence type="predicted"/>
<keyword evidence="2" id="KW-1185">Reference proteome</keyword>
<dbReference type="EMBL" id="RCSW01000009">
    <property type="protein sequence ID" value="KAF7944927.1"/>
    <property type="molecule type" value="Genomic_DNA"/>
</dbReference>
<organism evidence="1 2">
    <name type="scientific">Botrytis byssoidea</name>
    <dbReference type="NCBI Taxonomy" id="139641"/>
    <lineage>
        <taxon>Eukaryota</taxon>
        <taxon>Fungi</taxon>
        <taxon>Dikarya</taxon>
        <taxon>Ascomycota</taxon>
        <taxon>Pezizomycotina</taxon>
        <taxon>Leotiomycetes</taxon>
        <taxon>Helotiales</taxon>
        <taxon>Sclerotiniaceae</taxon>
        <taxon>Botrytis</taxon>
    </lineage>
</organism>
<gene>
    <name evidence="1" type="ORF">EAE97_005560</name>
</gene>
<reference evidence="1 2" key="1">
    <citation type="journal article" date="2020" name="Genome Biol. Evol.">
        <title>Comparative genomics of Sclerotiniaceae.</title>
        <authorList>
            <person name="Valero Jimenez C.A."/>
            <person name="Steentjes M."/>
            <person name="Scholten O.E."/>
            <person name="Van Kan J.A.L."/>
        </authorList>
    </citation>
    <scope>NUCLEOTIDE SEQUENCE [LARGE SCALE GENOMIC DNA]</scope>
    <source>
        <strain evidence="1 2">MUCL 94</strain>
    </source>
</reference>
<dbReference type="AlphaFoldDB" id="A0A9P5M741"/>
<protein>
    <submittedName>
        <fullName evidence="1">Uncharacterized protein</fullName>
    </submittedName>
</protein>
<evidence type="ECO:0000313" key="1">
    <source>
        <dbReference type="EMBL" id="KAF7944927.1"/>
    </source>
</evidence>
<comment type="caution">
    <text evidence="1">The sequence shown here is derived from an EMBL/GenBank/DDBJ whole genome shotgun (WGS) entry which is preliminary data.</text>
</comment>
<dbReference type="GeneID" id="62149149"/>